<proteinExistence type="predicted"/>
<sequence length="511" mass="59837">MKHDHISFIDYNMDQLTLPMDISELIPSHSVARVVNEMIERVPDQHFLKYYPGGGRSTYHPKMMAKILVYAYTQRMYSGREIAHQLTVHLPLMWLSGFQTPDFRTINRFRSERLKGLIDDLFKQVIVLLVEEGQVQLDSYFLDGTKIEANANRYTFVWRKSTEKYKEKLEGKVEELITQIDGVWKEEASCEENEKTVISPEKIQNKVKEWEGKLEKEPKNKELKKAIKVMKKDYLPRSLKYKKNLSICGDRKSFSKTDPDATFMRMKEDHMKNGQLKPGYNVQMASNEQFILSYTLHQRPGDTRCLIPHLQEVKAKFNIDPKRIIADAGYGSEENYAYLEEKKQEAYIKYGLFEKEQKRSFKKNPHHQSNWVYDEEKDTFTCAAGKYLYFTGEKKQTTESGYESTIRVYQCNECEGCPFRKDCTTSKYGRSTQVNEAYQELKSKVKERLWTDEGKQLYARRKIDIESVFGQFKGNRSFRRFFLRGLPKVNIEIGLISLAHNLLKSAAKKAA</sequence>
<protein>
    <submittedName>
        <fullName evidence="3">Transposase</fullName>
    </submittedName>
</protein>
<dbReference type="InterPro" id="IPR047629">
    <property type="entry name" value="IS1182_transpos"/>
</dbReference>
<dbReference type="PANTHER" id="PTHR33408:SF2">
    <property type="entry name" value="TRANSPOSASE DDE DOMAIN-CONTAINING PROTEIN"/>
    <property type="match status" value="1"/>
</dbReference>
<dbReference type="InterPro" id="IPR008490">
    <property type="entry name" value="Transposase_InsH_N"/>
</dbReference>
<keyword evidence="4" id="KW-1185">Reference proteome</keyword>
<dbReference type="Pfam" id="PF05598">
    <property type="entry name" value="DUF772"/>
    <property type="match status" value="1"/>
</dbReference>
<dbReference type="NCBIfam" id="NF033551">
    <property type="entry name" value="transpos_IS1182"/>
    <property type="match status" value="1"/>
</dbReference>
<dbReference type="OrthoDB" id="2236403at2"/>
<feature type="domain" description="Transposase DDE" evidence="2">
    <location>
        <begin position="381"/>
        <end position="504"/>
    </location>
</feature>
<evidence type="ECO:0000313" key="4">
    <source>
        <dbReference type="Proteomes" id="UP000077412"/>
    </source>
</evidence>
<feature type="domain" description="Transposase InsH N-terminal" evidence="1">
    <location>
        <begin position="22"/>
        <end position="111"/>
    </location>
</feature>
<dbReference type="Proteomes" id="UP000077412">
    <property type="component" value="Chromosome"/>
</dbReference>
<reference evidence="3 4" key="1">
    <citation type="submission" date="2016-08" db="EMBL/GenBank/DDBJ databases">
        <title>Complete genome sequence of Fictibacillus arsenicus G25-54, a strain with toxicity to nematodes and a potential arsenic-resistance activity.</title>
        <authorList>
            <person name="Zheng Z."/>
        </authorList>
    </citation>
    <scope>NUCLEOTIDE SEQUENCE [LARGE SCALE GENOMIC DNA]</scope>
    <source>
        <strain evidence="3 4">G25-54</strain>
    </source>
</reference>
<dbReference type="PANTHER" id="PTHR33408">
    <property type="entry name" value="TRANSPOSASE"/>
    <property type="match status" value="1"/>
</dbReference>
<dbReference type="Pfam" id="PF13751">
    <property type="entry name" value="DDE_Tnp_1_6"/>
    <property type="match status" value="1"/>
</dbReference>
<dbReference type="AlphaFoldDB" id="A0A1B1Z049"/>
<evidence type="ECO:0000313" key="3">
    <source>
        <dbReference type="EMBL" id="ANX10836.1"/>
    </source>
</evidence>
<gene>
    <name evidence="3" type="ORF">ABE41_002245</name>
</gene>
<evidence type="ECO:0000259" key="2">
    <source>
        <dbReference type="Pfam" id="PF13751"/>
    </source>
</evidence>
<accession>A0A1B1Z049</accession>
<dbReference type="EMBL" id="CP016761">
    <property type="protein sequence ID" value="ANX10836.1"/>
    <property type="molecule type" value="Genomic_DNA"/>
</dbReference>
<name>A0A1B1Z049_9BACL</name>
<dbReference type="InterPro" id="IPR025668">
    <property type="entry name" value="Tnp_DDE_dom"/>
</dbReference>
<dbReference type="RefSeq" id="WP_066286103.1">
    <property type="nucleotide sequence ID" value="NZ_CP016761.1"/>
</dbReference>
<evidence type="ECO:0000259" key="1">
    <source>
        <dbReference type="Pfam" id="PF05598"/>
    </source>
</evidence>
<dbReference type="KEGG" id="far:ABE41_002245"/>
<organism evidence="3 4">
    <name type="scientific">Fictibacillus arsenicus</name>
    <dbReference type="NCBI Taxonomy" id="255247"/>
    <lineage>
        <taxon>Bacteria</taxon>
        <taxon>Bacillati</taxon>
        <taxon>Bacillota</taxon>
        <taxon>Bacilli</taxon>
        <taxon>Bacillales</taxon>
        <taxon>Fictibacillaceae</taxon>
        <taxon>Fictibacillus</taxon>
    </lineage>
</organism>